<dbReference type="PANTHER" id="PTHR22930:SF221">
    <property type="entry name" value="NUCLEASE HARBI1"/>
    <property type="match status" value="1"/>
</dbReference>
<dbReference type="PANTHER" id="PTHR22930">
    <property type="match status" value="1"/>
</dbReference>
<evidence type="ECO:0000313" key="3">
    <source>
        <dbReference type="Proteomes" id="UP001174677"/>
    </source>
</evidence>
<feature type="domain" description="DUF8040" evidence="1">
    <location>
        <begin position="56"/>
        <end position="140"/>
    </location>
</feature>
<dbReference type="Pfam" id="PF26138">
    <property type="entry name" value="DUF8040"/>
    <property type="match status" value="1"/>
</dbReference>
<keyword evidence="3" id="KW-1185">Reference proteome</keyword>
<evidence type="ECO:0000313" key="2">
    <source>
        <dbReference type="EMBL" id="KAJ9184076.1"/>
    </source>
</evidence>
<dbReference type="InterPro" id="IPR058353">
    <property type="entry name" value="DUF8040"/>
</dbReference>
<sequence length="216" mass="25246">MDIDVQNNINDEEEEALNALDNDEDDDETWQLVIATVGAITEYFYKYIYKETCKVSYQTGLKWLLEVLQGHQDHCVNMFRIHKDIMIQLCFNLESKYGLKSSRRMSVMKKVAIFLYTLALNASNRHARERFQHSDEIIILHAVYLMSMDMIKPIDPEFSVTPPEILNDRRYMPHFKVMSSIAPEEQIPYIGRKGIPTQNIMVACSFDMQFTFVWAG</sequence>
<protein>
    <recommendedName>
        <fullName evidence="1">DUF8040 domain-containing protein</fullName>
    </recommendedName>
</protein>
<dbReference type="InterPro" id="IPR045249">
    <property type="entry name" value="HARBI1-like"/>
</dbReference>
<dbReference type="EMBL" id="JARPOI010000004">
    <property type="protein sequence ID" value="KAJ9184076.1"/>
    <property type="molecule type" value="Genomic_DNA"/>
</dbReference>
<gene>
    <name evidence="2" type="ORF">P3X46_007856</name>
</gene>
<reference evidence="2" key="1">
    <citation type="journal article" date="2023" name="Plant Biotechnol. J.">
        <title>Chromosome-level wild Hevea brasiliensis genome provides new tools for genomic-assisted breeding and valuable loci to elevate rubber yield.</title>
        <authorList>
            <person name="Cheng H."/>
            <person name="Song X."/>
            <person name="Hu Y."/>
            <person name="Wu T."/>
            <person name="Yang Q."/>
            <person name="An Z."/>
            <person name="Feng S."/>
            <person name="Deng Z."/>
            <person name="Wu W."/>
            <person name="Zeng X."/>
            <person name="Tu M."/>
            <person name="Wang X."/>
            <person name="Huang H."/>
        </authorList>
    </citation>
    <scope>NUCLEOTIDE SEQUENCE</scope>
    <source>
        <strain evidence="2">MT/VB/25A 57/8</strain>
    </source>
</reference>
<name>A0ABQ9MVD1_HEVBR</name>
<accession>A0ABQ9MVD1</accession>
<evidence type="ECO:0000259" key="1">
    <source>
        <dbReference type="Pfam" id="PF26138"/>
    </source>
</evidence>
<proteinExistence type="predicted"/>
<dbReference type="Proteomes" id="UP001174677">
    <property type="component" value="Chromosome 4"/>
</dbReference>
<comment type="caution">
    <text evidence="2">The sequence shown here is derived from an EMBL/GenBank/DDBJ whole genome shotgun (WGS) entry which is preliminary data.</text>
</comment>
<organism evidence="2 3">
    <name type="scientific">Hevea brasiliensis</name>
    <name type="common">Para rubber tree</name>
    <name type="synonym">Siphonia brasiliensis</name>
    <dbReference type="NCBI Taxonomy" id="3981"/>
    <lineage>
        <taxon>Eukaryota</taxon>
        <taxon>Viridiplantae</taxon>
        <taxon>Streptophyta</taxon>
        <taxon>Embryophyta</taxon>
        <taxon>Tracheophyta</taxon>
        <taxon>Spermatophyta</taxon>
        <taxon>Magnoliopsida</taxon>
        <taxon>eudicotyledons</taxon>
        <taxon>Gunneridae</taxon>
        <taxon>Pentapetalae</taxon>
        <taxon>rosids</taxon>
        <taxon>fabids</taxon>
        <taxon>Malpighiales</taxon>
        <taxon>Euphorbiaceae</taxon>
        <taxon>Crotonoideae</taxon>
        <taxon>Micrandreae</taxon>
        <taxon>Hevea</taxon>
    </lineage>
</organism>